<gene>
    <name evidence="2" type="ORF">CARN2_0441</name>
</gene>
<dbReference type="GO" id="GO:0016829">
    <property type="term" value="F:lyase activity"/>
    <property type="evidence" value="ECO:0007669"/>
    <property type="project" value="UniProtKB-KW"/>
</dbReference>
<reference evidence="2" key="1">
    <citation type="submission" date="2009-10" db="EMBL/GenBank/DDBJ databases">
        <title>Diversity of trophic interactions inside an arsenic-rich microbial ecosystem.</title>
        <authorList>
            <person name="Bertin P.N."/>
            <person name="Heinrich-Salmeron A."/>
            <person name="Pelletier E."/>
            <person name="Goulhen-Chollet F."/>
            <person name="Arsene-Ploetze F."/>
            <person name="Gallien S."/>
            <person name="Calteau A."/>
            <person name="Vallenet D."/>
            <person name="Casiot C."/>
            <person name="Chane-Woon-Ming B."/>
            <person name="Giloteaux L."/>
            <person name="Barakat M."/>
            <person name="Bonnefoy V."/>
            <person name="Bruneel O."/>
            <person name="Chandler M."/>
            <person name="Cleiss J."/>
            <person name="Duran R."/>
            <person name="Elbaz-Poulichet F."/>
            <person name="Fonknechten N."/>
            <person name="Lauga B."/>
            <person name="Mornico D."/>
            <person name="Ortet P."/>
            <person name="Schaeffer C."/>
            <person name="Siguier P."/>
            <person name="Alexander Thil Smith A."/>
            <person name="Van Dorsselaer A."/>
            <person name="Weissenbach J."/>
            <person name="Medigue C."/>
            <person name="Le Paslier D."/>
        </authorList>
    </citation>
    <scope>NUCLEOTIDE SEQUENCE</scope>
</reference>
<sequence>MADAAAPAQPAAGTNPGPLAGLRVAELGSLIAGPFATRLMAEFGADVVKIESPAQGDDPGGDQLRTWRKLHAGTSLWWAAQARNKRCITVNLKHPQGRDIVLRLAAQADVLVENMRPGALERLGLGWDALRAVNPSLVMVRISGFGQTGPMRQQPGFGAIAEAMGGMRYLTGDPDRPPMRANLSLGDSIAALHATMGALMALRHRDATGGRWNGSSGGEGQVVDVALTESVFNLLESTLMEYSADGTVRERTGTSIPGITPSNVYRSQGGEWVQISGNGDAIFKRLMRAIGRIDMAEDAGLASNQGRMQRVGEIDAAIQTWAGQHAAADIVQTMRAAAVPASRIYSIKDIVQDPQFQARGMIQRHLLADGTPVDLPTPAPRFSLTPGGTRWLGPALGAHNDGVLHELGLTAAEIAALRDQGVI</sequence>
<comment type="caution">
    <text evidence="2">The sequence shown here is derived from an EMBL/GenBank/DDBJ whole genome shotgun (WGS) entry which is preliminary data.</text>
</comment>
<dbReference type="GO" id="GO:0016740">
    <property type="term" value="F:transferase activity"/>
    <property type="evidence" value="ECO:0007669"/>
    <property type="project" value="UniProtKB-KW"/>
</dbReference>
<evidence type="ECO:0000313" key="2">
    <source>
        <dbReference type="EMBL" id="CBH99259.1"/>
    </source>
</evidence>
<dbReference type="InterPro" id="IPR003673">
    <property type="entry name" value="CoA-Trfase_fam_III"/>
</dbReference>
<dbReference type="Pfam" id="PF02515">
    <property type="entry name" value="CoA_transf_3"/>
    <property type="match status" value="1"/>
</dbReference>
<accession>E6PWF2</accession>
<protein>
    <submittedName>
        <fullName evidence="2">Putative L-carnitine dehydratase</fullName>
        <ecNumber evidence="2">4.2.1.89</ecNumber>
    </submittedName>
</protein>
<keyword evidence="1" id="KW-0808">Transferase</keyword>
<keyword evidence="2" id="KW-0456">Lyase</keyword>
<dbReference type="Gene3D" id="3.40.50.10540">
    <property type="entry name" value="Crotonobetainyl-coa:carnitine coa-transferase, domain 1"/>
    <property type="match status" value="1"/>
</dbReference>
<dbReference type="EMBL" id="CABM01000070">
    <property type="protein sequence ID" value="CBH99259.1"/>
    <property type="molecule type" value="Genomic_DNA"/>
</dbReference>
<proteinExistence type="predicted"/>
<evidence type="ECO:0000256" key="1">
    <source>
        <dbReference type="ARBA" id="ARBA00022679"/>
    </source>
</evidence>
<dbReference type="PANTHER" id="PTHR48228:SF6">
    <property type="entry name" value="L-CARNITINE COA-TRANSFERASE"/>
    <property type="match status" value="1"/>
</dbReference>
<dbReference type="SUPFAM" id="SSF89796">
    <property type="entry name" value="CoA-transferase family III (CaiB/BaiF)"/>
    <property type="match status" value="1"/>
</dbReference>
<dbReference type="Gene3D" id="3.30.1540.10">
    <property type="entry name" value="formyl-coa transferase, domain 3"/>
    <property type="match status" value="1"/>
</dbReference>
<dbReference type="InterPro" id="IPR023606">
    <property type="entry name" value="CoA-Trfase_III_dom_1_sf"/>
</dbReference>
<dbReference type="AlphaFoldDB" id="E6PWF2"/>
<dbReference type="InterPro" id="IPR044855">
    <property type="entry name" value="CoA-Trfase_III_dom3_sf"/>
</dbReference>
<dbReference type="PANTHER" id="PTHR48228">
    <property type="entry name" value="SUCCINYL-COA--D-CITRAMALATE COA-TRANSFERASE"/>
    <property type="match status" value="1"/>
</dbReference>
<name>E6PWF2_9ZZZZ</name>
<dbReference type="InterPro" id="IPR050509">
    <property type="entry name" value="CoA-transferase_III"/>
</dbReference>
<organism evidence="2">
    <name type="scientific">mine drainage metagenome</name>
    <dbReference type="NCBI Taxonomy" id="410659"/>
    <lineage>
        <taxon>unclassified sequences</taxon>
        <taxon>metagenomes</taxon>
        <taxon>ecological metagenomes</taxon>
    </lineage>
</organism>
<dbReference type="EC" id="4.2.1.89" evidence="2"/>